<evidence type="ECO:0000259" key="1">
    <source>
        <dbReference type="Pfam" id="PF10536"/>
    </source>
</evidence>
<dbReference type="AlphaFoldDB" id="A0A5A7UBX1"/>
<dbReference type="PANTHER" id="PTHR46033:SF8">
    <property type="entry name" value="PROTEIN MAINTENANCE OF MERISTEMS-LIKE"/>
    <property type="match status" value="1"/>
</dbReference>
<evidence type="ECO:0000313" key="3">
    <source>
        <dbReference type="Proteomes" id="UP000321393"/>
    </source>
</evidence>
<organism evidence="2 3">
    <name type="scientific">Cucumis melo var. makuwa</name>
    <name type="common">Oriental melon</name>
    <dbReference type="NCBI Taxonomy" id="1194695"/>
    <lineage>
        <taxon>Eukaryota</taxon>
        <taxon>Viridiplantae</taxon>
        <taxon>Streptophyta</taxon>
        <taxon>Embryophyta</taxon>
        <taxon>Tracheophyta</taxon>
        <taxon>Spermatophyta</taxon>
        <taxon>Magnoliopsida</taxon>
        <taxon>eudicotyledons</taxon>
        <taxon>Gunneridae</taxon>
        <taxon>Pentapetalae</taxon>
        <taxon>rosids</taxon>
        <taxon>fabids</taxon>
        <taxon>Cucurbitales</taxon>
        <taxon>Cucurbitaceae</taxon>
        <taxon>Benincaseae</taxon>
        <taxon>Cucumis</taxon>
    </lineage>
</organism>
<comment type="caution">
    <text evidence="2">The sequence shown here is derived from an EMBL/GenBank/DDBJ whole genome shotgun (WGS) entry which is preliminary data.</text>
</comment>
<proteinExistence type="predicted"/>
<dbReference type="GO" id="GO:0010073">
    <property type="term" value="P:meristem maintenance"/>
    <property type="evidence" value="ECO:0007669"/>
    <property type="project" value="InterPro"/>
</dbReference>
<dbReference type="Proteomes" id="UP000321393">
    <property type="component" value="Unassembled WGS sequence"/>
</dbReference>
<dbReference type="InterPro" id="IPR044824">
    <property type="entry name" value="MAIN-like"/>
</dbReference>
<name>A0A5A7UBX1_CUCMM</name>
<dbReference type="Pfam" id="PF10536">
    <property type="entry name" value="PMD"/>
    <property type="match status" value="1"/>
</dbReference>
<dbReference type="EMBL" id="SSTE01011134">
    <property type="protein sequence ID" value="KAA0051917.1"/>
    <property type="molecule type" value="Genomic_DNA"/>
</dbReference>
<reference evidence="2 3" key="1">
    <citation type="submission" date="2019-08" db="EMBL/GenBank/DDBJ databases">
        <title>Draft genome sequences of two oriental melons (Cucumis melo L. var makuwa).</title>
        <authorList>
            <person name="Kwon S.-Y."/>
        </authorList>
    </citation>
    <scope>NUCLEOTIDE SEQUENCE [LARGE SCALE GENOMIC DNA]</scope>
    <source>
        <strain evidence="3">cv. SW 3</strain>
        <tissue evidence="2">Leaf</tissue>
    </source>
</reference>
<feature type="domain" description="Aminotransferase-like plant mobile" evidence="1">
    <location>
        <begin position="10"/>
        <end position="86"/>
    </location>
</feature>
<gene>
    <name evidence="2" type="ORF">E6C27_scaffold60G003700</name>
</gene>
<dbReference type="OrthoDB" id="1751334at2759"/>
<dbReference type="InterPro" id="IPR019557">
    <property type="entry name" value="AminoTfrase-like_pln_mobile"/>
</dbReference>
<dbReference type="PANTHER" id="PTHR46033">
    <property type="entry name" value="PROTEIN MAIN-LIKE 2"/>
    <property type="match status" value="1"/>
</dbReference>
<accession>A0A5A7UBX1</accession>
<sequence>MFDLVQHGQEPYKDVIDNLLNFCKNGQDIWRTISPLICFHIGEWHHLNRVLRQFGLKQNIPPLCNTEPLLHNIDLRVTNWSDKRSNNARLHDVADDPQQVLDICNNNERSASYDTNTEQTGYGSPMTMMPTFGAGFCDSEVGTGYYDAGMYQIDKSTNENQRTKRTKNNIEFRVDVDN</sequence>
<evidence type="ECO:0000313" key="2">
    <source>
        <dbReference type="EMBL" id="KAA0051917.1"/>
    </source>
</evidence>
<protein>
    <submittedName>
        <fullName evidence="2">Serine/threonine-protein phosphatase 7 long form-like protein</fullName>
    </submittedName>
</protein>